<accession>A0A4R5W235</accession>
<dbReference type="SMART" id="SM00935">
    <property type="entry name" value="OmpH"/>
    <property type="match status" value="1"/>
</dbReference>
<organism evidence="4 5">
    <name type="scientific">Sapientia aquatica</name>
    <dbReference type="NCBI Taxonomy" id="1549640"/>
    <lineage>
        <taxon>Bacteria</taxon>
        <taxon>Pseudomonadati</taxon>
        <taxon>Pseudomonadota</taxon>
        <taxon>Betaproteobacteria</taxon>
        <taxon>Burkholderiales</taxon>
        <taxon>Oxalobacteraceae</taxon>
        <taxon>Sapientia</taxon>
    </lineage>
</organism>
<keyword evidence="5" id="KW-1185">Reference proteome</keyword>
<evidence type="ECO:0000256" key="2">
    <source>
        <dbReference type="PIRNR" id="PIRNR002094"/>
    </source>
</evidence>
<dbReference type="OrthoDB" id="5294628at2"/>
<keyword evidence="1" id="KW-0732">Signal</keyword>
<dbReference type="GO" id="GO:0005829">
    <property type="term" value="C:cytosol"/>
    <property type="evidence" value="ECO:0007669"/>
    <property type="project" value="TreeGrafter"/>
</dbReference>
<protein>
    <submittedName>
        <fullName evidence="4">OmpH family outer membrane protein</fullName>
    </submittedName>
</protein>
<gene>
    <name evidence="4" type="ORF">E2I14_11140</name>
</gene>
<dbReference type="PANTHER" id="PTHR35089">
    <property type="entry name" value="CHAPERONE PROTEIN SKP"/>
    <property type="match status" value="1"/>
</dbReference>
<evidence type="ECO:0000313" key="4">
    <source>
        <dbReference type="EMBL" id="TDK65717.1"/>
    </source>
</evidence>
<dbReference type="InterPro" id="IPR005632">
    <property type="entry name" value="Chaperone_Skp"/>
</dbReference>
<dbReference type="Gene3D" id="3.30.910.20">
    <property type="entry name" value="Skp domain"/>
    <property type="match status" value="1"/>
</dbReference>
<feature type="region of interest" description="Disordered" evidence="3">
    <location>
        <begin position="69"/>
        <end position="100"/>
    </location>
</feature>
<dbReference type="Pfam" id="PF03938">
    <property type="entry name" value="OmpH"/>
    <property type="match status" value="1"/>
</dbReference>
<evidence type="ECO:0000256" key="1">
    <source>
        <dbReference type="ARBA" id="ARBA00022729"/>
    </source>
</evidence>
<reference evidence="4 5" key="1">
    <citation type="submission" date="2019-03" db="EMBL/GenBank/DDBJ databases">
        <title>Sapientia aquatica gen. nov., sp. nov., isolated from a crater lake.</title>
        <authorList>
            <person name="Felfoldi T."/>
            <person name="Szabo A."/>
            <person name="Toth E."/>
            <person name="Schumann P."/>
            <person name="Keki Z."/>
            <person name="Marialigeti K."/>
            <person name="Mathe I."/>
        </authorList>
    </citation>
    <scope>NUCLEOTIDE SEQUENCE [LARGE SCALE GENOMIC DNA]</scope>
    <source>
        <strain evidence="4 5">SA-152</strain>
    </source>
</reference>
<dbReference type="Proteomes" id="UP000294829">
    <property type="component" value="Unassembled WGS sequence"/>
</dbReference>
<proteinExistence type="inferred from homology"/>
<name>A0A4R5W235_9BURK</name>
<evidence type="ECO:0000313" key="5">
    <source>
        <dbReference type="Proteomes" id="UP000294829"/>
    </source>
</evidence>
<dbReference type="AlphaFoldDB" id="A0A4R5W235"/>
<dbReference type="GO" id="GO:0051082">
    <property type="term" value="F:unfolded protein binding"/>
    <property type="evidence" value="ECO:0007669"/>
    <property type="project" value="InterPro"/>
</dbReference>
<comment type="caution">
    <text evidence="4">The sequence shown here is derived from an EMBL/GenBank/DDBJ whole genome shotgun (WGS) entry which is preliminary data.</text>
</comment>
<dbReference type="PIRSF" id="PIRSF002094">
    <property type="entry name" value="OMP26_Skp"/>
    <property type="match status" value="1"/>
</dbReference>
<dbReference type="InterPro" id="IPR024930">
    <property type="entry name" value="Skp_dom_sf"/>
</dbReference>
<dbReference type="SUPFAM" id="SSF111384">
    <property type="entry name" value="OmpH-like"/>
    <property type="match status" value="1"/>
</dbReference>
<comment type="similarity">
    <text evidence="2">Belongs to the skp family.</text>
</comment>
<dbReference type="GO" id="GO:0050821">
    <property type="term" value="P:protein stabilization"/>
    <property type="evidence" value="ECO:0007669"/>
    <property type="project" value="TreeGrafter"/>
</dbReference>
<evidence type="ECO:0000256" key="3">
    <source>
        <dbReference type="SAM" id="MobiDB-lite"/>
    </source>
</evidence>
<dbReference type="EMBL" id="SMYL01000005">
    <property type="protein sequence ID" value="TDK65717.1"/>
    <property type="molecule type" value="Genomic_DNA"/>
</dbReference>
<sequence>MVFVSSASAQETKIGYVSTERVMRESAPAKAAEARLDAEFSQRRKDLHDFTLKIKAMAEKLDKDSTVIPESDRIKRQRELSDMDQDFQRKQRAYSEDLSQRSREEIAKLNDLATKTIKQIAETDKFDVIIQDAVYINPRIDITEKVMKALAK</sequence>
<dbReference type="PANTHER" id="PTHR35089:SF1">
    <property type="entry name" value="CHAPERONE PROTEIN SKP"/>
    <property type="match status" value="1"/>
</dbReference>